<keyword evidence="2" id="KW-1185">Reference proteome</keyword>
<gene>
    <name evidence="1" type="ORF">E5A74_10580</name>
</gene>
<evidence type="ECO:0000313" key="2">
    <source>
        <dbReference type="Proteomes" id="UP000309848"/>
    </source>
</evidence>
<dbReference type="RefSeq" id="WP_135984633.1">
    <property type="nucleotide sequence ID" value="NZ_JAASQM010000004.1"/>
</dbReference>
<proteinExistence type="predicted"/>
<comment type="caution">
    <text evidence="1">The sequence shown here is derived from an EMBL/GenBank/DDBJ whole genome shotgun (WGS) entry which is preliminary data.</text>
</comment>
<protein>
    <submittedName>
        <fullName evidence="1">Uncharacterized protein</fullName>
    </submittedName>
</protein>
<accession>A0A4S1WKI0</accession>
<dbReference type="Proteomes" id="UP000309848">
    <property type="component" value="Unassembled WGS sequence"/>
</dbReference>
<evidence type="ECO:0000313" key="1">
    <source>
        <dbReference type="EMBL" id="TGX42290.1"/>
    </source>
</evidence>
<dbReference type="EMBL" id="SRXU01000004">
    <property type="protein sequence ID" value="TGX42290.1"/>
    <property type="molecule type" value="Genomic_DNA"/>
</dbReference>
<dbReference type="AlphaFoldDB" id="A0A4S1WKI0"/>
<organism evidence="1 2">
    <name type="scientific">Sphingomonas naasensis</name>
    <dbReference type="NCBI Taxonomy" id="1344951"/>
    <lineage>
        <taxon>Bacteria</taxon>
        <taxon>Pseudomonadati</taxon>
        <taxon>Pseudomonadota</taxon>
        <taxon>Alphaproteobacteria</taxon>
        <taxon>Sphingomonadales</taxon>
        <taxon>Sphingomonadaceae</taxon>
        <taxon>Sphingomonas</taxon>
    </lineage>
</organism>
<sequence length="349" mass="37090">MDCIADRRRDRRRARQRSIPMKHRSLLVTTALVLSGCGANTLRLESAATVSTSSTAVVDASRAALVEHRLRRARANAVIVASDPSCTGAIVVHIRIGSTGALCADEPGPQGTTIALDTRPIADASVQPTLVMIAALADYAAALDKTLGAPNRDIAAELAALAAKAGEARALAEALFGAGLPKIPTDLAGDQAKSAIKLAQFASDLAQEAGKVRRVRAIVAARDAEVGAISAELQKQVRDWVAFARTDANDTTSRLRTVYNGQIRNSRPFEQRLAFVELLQSARVDENQVEARGKAMEAAVVLLGNSRATLARHLKGDFTETERRRIAAIEGKRIAEALRLLAQVATAVI</sequence>
<name>A0A4S1WKI0_9SPHN</name>
<reference evidence="1 2" key="1">
    <citation type="submission" date="2019-04" db="EMBL/GenBank/DDBJ databases">
        <title>Sphingomonas psychrotolerans sp. nov., isolated from soil in the Tianshan Mountains, Xinjiang, China.</title>
        <authorList>
            <person name="Luo Y."/>
            <person name="Sheng H."/>
        </authorList>
    </citation>
    <scope>NUCLEOTIDE SEQUENCE [LARGE SCALE GENOMIC DNA]</scope>
    <source>
        <strain evidence="1 2">KIS18-15</strain>
    </source>
</reference>